<dbReference type="InterPro" id="IPR011004">
    <property type="entry name" value="Trimer_LpxA-like_sf"/>
</dbReference>
<accession>A0A511BQN3</accession>
<evidence type="ECO:0008006" key="7">
    <source>
        <dbReference type="Google" id="ProtNLM"/>
    </source>
</evidence>
<evidence type="ECO:0000256" key="2">
    <source>
        <dbReference type="ARBA" id="ARBA00022679"/>
    </source>
</evidence>
<evidence type="ECO:0000313" key="6">
    <source>
        <dbReference type="Proteomes" id="UP000321405"/>
    </source>
</evidence>
<dbReference type="Proteomes" id="UP000321405">
    <property type="component" value="Unassembled WGS sequence"/>
</dbReference>
<dbReference type="Gene3D" id="2.160.10.10">
    <property type="entry name" value="Hexapeptide repeat proteins"/>
    <property type="match status" value="1"/>
</dbReference>
<proteinExistence type="inferred from homology"/>
<reference evidence="5 6" key="1">
    <citation type="submission" date="2019-07" db="EMBL/GenBank/DDBJ databases">
        <title>Whole genome shotgun sequence of Swaminathania salitolerans NBRC 104436.</title>
        <authorList>
            <person name="Hosoyama A."/>
            <person name="Uohara A."/>
            <person name="Ohji S."/>
            <person name="Ichikawa N."/>
        </authorList>
    </citation>
    <scope>NUCLEOTIDE SEQUENCE [LARGE SCALE GENOMIC DNA]</scope>
    <source>
        <strain evidence="5 6">NBRC 104436</strain>
    </source>
</reference>
<gene>
    <name evidence="5" type="ORF">SSA02_18030</name>
</gene>
<evidence type="ECO:0000313" key="5">
    <source>
        <dbReference type="EMBL" id="GEL02640.1"/>
    </source>
</evidence>
<dbReference type="InterPro" id="IPR050179">
    <property type="entry name" value="Trans_hexapeptide_repeat"/>
</dbReference>
<evidence type="ECO:0000256" key="4">
    <source>
        <dbReference type="ARBA" id="ARBA00023315"/>
    </source>
</evidence>
<dbReference type="PANTHER" id="PTHR43300:SF11">
    <property type="entry name" value="ACETYLTRANSFERASE RV3034C-RELATED"/>
    <property type="match status" value="1"/>
</dbReference>
<dbReference type="AlphaFoldDB" id="A0A511BQN3"/>
<keyword evidence="6" id="KW-1185">Reference proteome</keyword>
<dbReference type="InterPro" id="IPR001451">
    <property type="entry name" value="Hexapep"/>
</dbReference>
<dbReference type="Pfam" id="PF00132">
    <property type="entry name" value="Hexapep"/>
    <property type="match status" value="1"/>
</dbReference>
<keyword evidence="2" id="KW-0808">Transferase</keyword>
<keyword evidence="3" id="KW-0677">Repeat</keyword>
<name>A0A511BQN3_9PROT</name>
<evidence type="ECO:0000256" key="3">
    <source>
        <dbReference type="ARBA" id="ARBA00022737"/>
    </source>
</evidence>
<sequence length="245" mass="26129">MTLPAGSVGKGTASPCARLELPAIALCADEARLMTNETGRTKQEETPVTFGTNAFTLLTRYALSYQIDEYGWRIGAHSYGTPRVLESGEAGLEIGDYCSIGPEVTLILGNHATDLITTYPFRTLSRFWPSAASGAPDHASRGALVIGNDVWIGAGATIMPGVTIGDGAIIGAAAVVTRPVPPYAVMGGNPARIIRYRFPEPVIARLLALAWWNWPEALLESRLPDLLSGDVEAFLSRYEEAPPGT</sequence>
<dbReference type="EMBL" id="BJVC01000004">
    <property type="protein sequence ID" value="GEL02640.1"/>
    <property type="molecule type" value="Genomic_DNA"/>
</dbReference>
<evidence type="ECO:0000256" key="1">
    <source>
        <dbReference type="ARBA" id="ARBA00007274"/>
    </source>
</evidence>
<dbReference type="GO" id="GO:0016746">
    <property type="term" value="F:acyltransferase activity"/>
    <property type="evidence" value="ECO:0007669"/>
    <property type="project" value="UniProtKB-KW"/>
</dbReference>
<dbReference type="PROSITE" id="PS00101">
    <property type="entry name" value="HEXAPEP_TRANSFERASES"/>
    <property type="match status" value="1"/>
</dbReference>
<organism evidence="5 6">
    <name type="scientific">Swaminathania salitolerans</name>
    <dbReference type="NCBI Taxonomy" id="182838"/>
    <lineage>
        <taxon>Bacteria</taxon>
        <taxon>Pseudomonadati</taxon>
        <taxon>Pseudomonadota</taxon>
        <taxon>Alphaproteobacteria</taxon>
        <taxon>Acetobacterales</taxon>
        <taxon>Acetobacteraceae</taxon>
        <taxon>Swaminathania</taxon>
    </lineage>
</organism>
<comment type="caution">
    <text evidence="5">The sequence shown here is derived from an EMBL/GenBank/DDBJ whole genome shotgun (WGS) entry which is preliminary data.</text>
</comment>
<dbReference type="PANTHER" id="PTHR43300">
    <property type="entry name" value="ACETYLTRANSFERASE"/>
    <property type="match status" value="1"/>
</dbReference>
<comment type="similarity">
    <text evidence="1">Belongs to the transferase hexapeptide repeat family.</text>
</comment>
<protein>
    <recommendedName>
        <fullName evidence="7">Acetyltransferase</fullName>
    </recommendedName>
</protein>
<dbReference type="SUPFAM" id="SSF51161">
    <property type="entry name" value="Trimeric LpxA-like enzymes"/>
    <property type="match status" value="1"/>
</dbReference>
<dbReference type="InterPro" id="IPR018357">
    <property type="entry name" value="Hexapep_transf_CS"/>
</dbReference>
<dbReference type="CDD" id="cd03349">
    <property type="entry name" value="LbH_XAT"/>
    <property type="match status" value="1"/>
</dbReference>
<keyword evidence="4" id="KW-0012">Acyltransferase</keyword>